<evidence type="ECO:0000313" key="11">
    <source>
        <dbReference type="EMBL" id="RVT43704.1"/>
    </source>
</evidence>
<dbReference type="PANTHER" id="PTHR48069:SF3">
    <property type="entry name" value="DIHYDROFOLATE REDUCTASE"/>
    <property type="match status" value="1"/>
</dbReference>
<dbReference type="InterPro" id="IPR001796">
    <property type="entry name" value="DHFR_dom"/>
</dbReference>
<dbReference type="SUPFAM" id="SSF53597">
    <property type="entry name" value="Dihydrofolate reductase-like"/>
    <property type="match status" value="1"/>
</dbReference>
<dbReference type="PANTHER" id="PTHR48069">
    <property type="entry name" value="DIHYDROFOLATE REDUCTASE"/>
    <property type="match status" value="1"/>
</dbReference>
<comment type="pathway">
    <text evidence="1 8">Cofactor biosynthesis; tetrahydrofolate biosynthesis; 5,6,7,8-tetrahydrofolate from 7,8-dihydrofolate: step 1/1.</text>
</comment>
<dbReference type="InterPro" id="IPR017925">
    <property type="entry name" value="DHFR_CS"/>
</dbReference>
<feature type="domain" description="DHFR" evidence="10">
    <location>
        <begin position="7"/>
        <end position="163"/>
    </location>
</feature>
<evidence type="ECO:0000313" key="12">
    <source>
        <dbReference type="Proteomes" id="UP000282977"/>
    </source>
</evidence>
<dbReference type="GO" id="GO:0050661">
    <property type="term" value="F:NADP binding"/>
    <property type="evidence" value="ECO:0007669"/>
    <property type="project" value="InterPro"/>
</dbReference>
<dbReference type="PROSITE" id="PS00075">
    <property type="entry name" value="DHFR_1"/>
    <property type="match status" value="1"/>
</dbReference>
<proteinExistence type="inferred from homology"/>
<dbReference type="InterPro" id="IPR012259">
    <property type="entry name" value="DHFR"/>
</dbReference>
<dbReference type="Pfam" id="PF00186">
    <property type="entry name" value="DHFR_1"/>
    <property type="match status" value="1"/>
</dbReference>
<dbReference type="RefSeq" id="WP_127689243.1">
    <property type="nucleotide sequence ID" value="NZ_RZUL01000001.1"/>
</dbReference>
<dbReference type="UniPathway" id="UPA00077">
    <property type="reaction ID" value="UER00158"/>
</dbReference>
<dbReference type="OrthoDB" id="9804315at2"/>
<name>A0A437JCW2_9SPHN</name>
<dbReference type="Proteomes" id="UP000282977">
    <property type="component" value="Unassembled WGS sequence"/>
</dbReference>
<organism evidence="11 12">
    <name type="scientific">Sphingobium algorifonticola</name>
    <dbReference type="NCBI Taxonomy" id="2008318"/>
    <lineage>
        <taxon>Bacteria</taxon>
        <taxon>Pseudomonadati</taxon>
        <taxon>Pseudomonadota</taxon>
        <taxon>Alphaproteobacteria</taxon>
        <taxon>Sphingomonadales</taxon>
        <taxon>Sphingomonadaceae</taxon>
        <taxon>Sphingobium</taxon>
    </lineage>
</organism>
<dbReference type="GO" id="GO:0006730">
    <property type="term" value="P:one-carbon metabolic process"/>
    <property type="evidence" value="ECO:0007669"/>
    <property type="project" value="UniProtKB-KW"/>
</dbReference>
<evidence type="ECO:0000256" key="6">
    <source>
        <dbReference type="ARBA" id="ARBA00023002"/>
    </source>
</evidence>
<dbReference type="EMBL" id="RZUL01000001">
    <property type="protein sequence ID" value="RVT43704.1"/>
    <property type="molecule type" value="Genomic_DNA"/>
</dbReference>
<evidence type="ECO:0000256" key="1">
    <source>
        <dbReference type="ARBA" id="ARBA00004903"/>
    </source>
</evidence>
<keyword evidence="12" id="KW-1185">Reference proteome</keyword>
<comment type="caution">
    <text evidence="11">The sequence shown here is derived from an EMBL/GenBank/DDBJ whole genome shotgun (WGS) entry which is preliminary data.</text>
</comment>
<gene>
    <name evidence="11" type="ORF">ENE74_03615</name>
</gene>
<protein>
    <recommendedName>
        <fullName evidence="3 8">Dihydrofolate reductase</fullName>
        <ecNumber evidence="3 8">1.5.1.3</ecNumber>
    </recommendedName>
</protein>
<dbReference type="PROSITE" id="PS51330">
    <property type="entry name" value="DHFR_2"/>
    <property type="match status" value="1"/>
</dbReference>
<comment type="similarity">
    <text evidence="2 8 9">Belongs to the dihydrofolate reductase family.</text>
</comment>
<dbReference type="AlphaFoldDB" id="A0A437JCW2"/>
<accession>A0A437JCW2</accession>
<evidence type="ECO:0000256" key="4">
    <source>
        <dbReference type="ARBA" id="ARBA00022563"/>
    </source>
</evidence>
<comment type="function">
    <text evidence="7 8">Key enzyme in folate metabolism. Catalyzes an essential reaction for de novo glycine and purine synthesis, and for DNA precursor synthesis.</text>
</comment>
<evidence type="ECO:0000256" key="5">
    <source>
        <dbReference type="ARBA" id="ARBA00022857"/>
    </source>
</evidence>
<dbReference type="PIRSF" id="PIRSF000194">
    <property type="entry name" value="DHFR"/>
    <property type="match status" value="1"/>
</dbReference>
<comment type="catalytic activity">
    <reaction evidence="8">
        <text>(6S)-5,6,7,8-tetrahydrofolate + NADP(+) = 7,8-dihydrofolate + NADPH + H(+)</text>
        <dbReference type="Rhea" id="RHEA:15009"/>
        <dbReference type="ChEBI" id="CHEBI:15378"/>
        <dbReference type="ChEBI" id="CHEBI:57451"/>
        <dbReference type="ChEBI" id="CHEBI:57453"/>
        <dbReference type="ChEBI" id="CHEBI:57783"/>
        <dbReference type="ChEBI" id="CHEBI:58349"/>
        <dbReference type="EC" id="1.5.1.3"/>
    </reaction>
</comment>
<dbReference type="Gene3D" id="3.40.430.10">
    <property type="entry name" value="Dihydrofolate Reductase, subunit A"/>
    <property type="match status" value="1"/>
</dbReference>
<keyword evidence="5 8" id="KW-0521">NADP</keyword>
<dbReference type="GO" id="GO:0046654">
    <property type="term" value="P:tetrahydrofolate biosynthetic process"/>
    <property type="evidence" value="ECO:0007669"/>
    <property type="project" value="UniProtKB-UniPathway"/>
</dbReference>
<dbReference type="GO" id="GO:0005829">
    <property type="term" value="C:cytosol"/>
    <property type="evidence" value="ECO:0007669"/>
    <property type="project" value="TreeGrafter"/>
</dbReference>
<evidence type="ECO:0000256" key="2">
    <source>
        <dbReference type="ARBA" id="ARBA00009539"/>
    </source>
</evidence>
<dbReference type="GO" id="GO:0046655">
    <property type="term" value="P:folic acid metabolic process"/>
    <property type="evidence" value="ECO:0007669"/>
    <property type="project" value="TreeGrafter"/>
</dbReference>
<evidence type="ECO:0000256" key="9">
    <source>
        <dbReference type="RuleBase" id="RU004474"/>
    </source>
</evidence>
<keyword evidence="6 8" id="KW-0560">Oxidoreductase</keyword>
<dbReference type="CDD" id="cd00209">
    <property type="entry name" value="DHFR"/>
    <property type="match status" value="1"/>
</dbReference>
<evidence type="ECO:0000256" key="3">
    <source>
        <dbReference type="ARBA" id="ARBA00012856"/>
    </source>
</evidence>
<evidence type="ECO:0000259" key="10">
    <source>
        <dbReference type="PROSITE" id="PS51330"/>
    </source>
</evidence>
<dbReference type="InterPro" id="IPR024072">
    <property type="entry name" value="DHFR-like_dom_sf"/>
</dbReference>
<reference evidence="11 12" key="1">
    <citation type="submission" date="2019-01" db="EMBL/GenBank/DDBJ databases">
        <authorList>
            <person name="Chen W.-M."/>
        </authorList>
    </citation>
    <scope>NUCLEOTIDE SEQUENCE [LARGE SCALE GENOMIC DNA]</scope>
    <source>
        <strain evidence="11 12">TLA-22</strain>
    </source>
</reference>
<dbReference type="EC" id="1.5.1.3" evidence="3 8"/>
<dbReference type="PRINTS" id="PR00070">
    <property type="entry name" value="DHFR"/>
</dbReference>
<dbReference type="GO" id="GO:0046452">
    <property type="term" value="P:dihydrofolate metabolic process"/>
    <property type="evidence" value="ECO:0007669"/>
    <property type="project" value="TreeGrafter"/>
</dbReference>
<sequence>MPTTHPEIVLILARADNGVIGRDGALPWHLPADLRRFKTLTQGRPMIMGRKTFDSLPGLLDGRRHIVLTRDRGWADDGAEVAHDLDGAIRLANAPVISVIGGAEIYRLFMPVADRIEMTQVHIDAVGDTTMDAFDPALWQETGRTAHAAESGRPAYSFVTYVRSPDYVMERR</sequence>
<evidence type="ECO:0000256" key="8">
    <source>
        <dbReference type="PIRNR" id="PIRNR000194"/>
    </source>
</evidence>
<keyword evidence="4 8" id="KW-0554">One-carbon metabolism</keyword>
<evidence type="ECO:0000256" key="7">
    <source>
        <dbReference type="ARBA" id="ARBA00025067"/>
    </source>
</evidence>
<dbReference type="GO" id="GO:0004146">
    <property type="term" value="F:dihydrofolate reductase activity"/>
    <property type="evidence" value="ECO:0007669"/>
    <property type="project" value="UniProtKB-EC"/>
</dbReference>